<dbReference type="InterPro" id="IPR037175">
    <property type="entry name" value="KFase_sf"/>
</dbReference>
<dbReference type="STRING" id="1664694.A0A0N1HN96"/>
<keyword evidence="3" id="KW-1185">Reference proteome</keyword>
<accession>A0A0N1HN96</accession>
<comment type="similarity">
    <text evidence="1">Belongs to the Cyclase 1 superfamily.</text>
</comment>
<protein>
    <recommendedName>
        <fullName evidence="4">Cyclase</fullName>
    </recommendedName>
</protein>
<dbReference type="InterPro" id="IPR007325">
    <property type="entry name" value="KFase/CYL"/>
</dbReference>
<dbReference type="AlphaFoldDB" id="A0A0N1HN96"/>
<dbReference type="Proteomes" id="UP000038010">
    <property type="component" value="Unassembled WGS sequence"/>
</dbReference>
<dbReference type="Pfam" id="PF04199">
    <property type="entry name" value="Cyclase"/>
    <property type="match status" value="1"/>
</dbReference>
<evidence type="ECO:0008006" key="4">
    <source>
        <dbReference type="Google" id="ProtNLM"/>
    </source>
</evidence>
<dbReference type="GeneID" id="28734891"/>
<dbReference type="GO" id="GO:0004061">
    <property type="term" value="F:arylformamidase activity"/>
    <property type="evidence" value="ECO:0007669"/>
    <property type="project" value="InterPro"/>
</dbReference>
<evidence type="ECO:0000256" key="1">
    <source>
        <dbReference type="ARBA" id="ARBA00007865"/>
    </source>
</evidence>
<gene>
    <name evidence="2" type="ORF">AB675_2996</name>
</gene>
<evidence type="ECO:0000313" key="3">
    <source>
        <dbReference type="Proteomes" id="UP000038010"/>
    </source>
</evidence>
<dbReference type="GO" id="GO:0019441">
    <property type="term" value="P:L-tryptophan catabolic process to kynurenine"/>
    <property type="evidence" value="ECO:0007669"/>
    <property type="project" value="InterPro"/>
</dbReference>
<organism evidence="2 3">
    <name type="scientific">Cyphellophora attinorum</name>
    <dbReference type="NCBI Taxonomy" id="1664694"/>
    <lineage>
        <taxon>Eukaryota</taxon>
        <taxon>Fungi</taxon>
        <taxon>Dikarya</taxon>
        <taxon>Ascomycota</taxon>
        <taxon>Pezizomycotina</taxon>
        <taxon>Eurotiomycetes</taxon>
        <taxon>Chaetothyriomycetidae</taxon>
        <taxon>Chaetothyriales</taxon>
        <taxon>Cyphellophoraceae</taxon>
        <taxon>Cyphellophora</taxon>
    </lineage>
</organism>
<comment type="caution">
    <text evidence="2">The sequence shown here is derived from an EMBL/GenBank/DDBJ whole genome shotgun (WGS) entry which is preliminary data.</text>
</comment>
<dbReference type="SUPFAM" id="SSF102198">
    <property type="entry name" value="Putative cyclase"/>
    <property type="match status" value="1"/>
</dbReference>
<name>A0A0N1HN96_9EURO</name>
<proteinExistence type="inferred from homology"/>
<dbReference type="RefSeq" id="XP_017996423.1">
    <property type="nucleotide sequence ID" value="XM_018143011.1"/>
</dbReference>
<dbReference type="PANTHER" id="PTHR34861:SF10">
    <property type="entry name" value="CYCLASE"/>
    <property type="match status" value="1"/>
</dbReference>
<reference evidence="2 3" key="1">
    <citation type="submission" date="2015-06" db="EMBL/GenBank/DDBJ databases">
        <title>Draft genome of the ant-associated black yeast Phialophora attae CBS 131958.</title>
        <authorList>
            <person name="Moreno L.F."/>
            <person name="Stielow B.J."/>
            <person name="de Hoog S."/>
            <person name="Vicente V.A."/>
            <person name="Weiss V.A."/>
            <person name="de Vries M."/>
            <person name="Cruz L.M."/>
            <person name="Souza E.M."/>
        </authorList>
    </citation>
    <scope>NUCLEOTIDE SEQUENCE [LARGE SCALE GENOMIC DNA]</scope>
    <source>
        <strain evidence="2 3">CBS 131958</strain>
    </source>
</reference>
<evidence type="ECO:0000313" key="2">
    <source>
        <dbReference type="EMBL" id="KPI36460.1"/>
    </source>
</evidence>
<dbReference type="EMBL" id="LFJN01000031">
    <property type="protein sequence ID" value="KPI36460.1"/>
    <property type="molecule type" value="Genomic_DNA"/>
</dbReference>
<dbReference type="PANTHER" id="PTHR34861">
    <property type="match status" value="1"/>
</dbReference>
<dbReference type="OrthoDB" id="5396at2759"/>
<dbReference type="Gene3D" id="3.50.30.50">
    <property type="entry name" value="Putative cyclase"/>
    <property type="match status" value="1"/>
</dbReference>
<sequence>MSDALNKAARRLSNLASSITGLNLNNMAGPDIPFNPDATTFPRRKDLPTIPGAPTDSAWVWGPNDNLGRLNLLTPSRVAAAAKECIKTGEMARLDLPLDVPAQPAFSRCKFSHTIKPIHEGVAYDDEYQLNTQSGTQWDGFRHVAHIPTATFYNGGKYTDFRAAKEGEATPEDNLKNSIHHWSEHGFSGRAILLDYRTYATSKGIKYDTSTSHAITLSELRACGEAQGINILPQSQGGDIRPGDILFLRTGWTEDYYARSASENEKFALREGNDQHLVGVEQSEEMIDWLHDCWFAAVGGDHPAWERWPTPEKYLLHEYLLALWGVPIGEMLDLEKASQICRKEGRWSFFFVSSPANCKGGVGSHVNGTGIW</sequence>
<dbReference type="VEuPathDB" id="FungiDB:AB675_2996"/>